<protein>
    <submittedName>
        <fullName evidence="13">Arginine-glutamic acid dipeptide repeats protein-like</fullName>
    </submittedName>
</protein>
<feature type="compositionally biased region" description="Acidic residues" evidence="10">
    <location>
        <begin position="206"/>
        <end position="219"/>
    </location>
</feature>
<dbReference type="SUPFAM" id="SSF57716">
    <property type="entry name" value="Glucocorticoid receptor-like (DNA-binding domain)"/>
    <property type="match status" value="1"/>
</dbReference>
<name>A0ABM1TDI1_LIMPO</name>
<dbReference type="InterPro" id="IPR000679">
    <property type="entry name" value="Znf_GATA"/>
</dbReference>
<feature type="compositionally biased region" description="Polar residues" evidence="10">
    <location>
        <begin position="229"/>
        <end position="240"/>
    </location>
</feature>
<evidence type="ECO:0000256" key="2">
    <source>
        <dbReference type="ARBA" id="ARBA00022499"/>
    </source>
</evidence>
<comment type="subcellular location">
    <subcellularLocation>
        <location evidence="1">Nucleus</location>
    </subcellularLocation>
</comment>
<dbReference type="RefSeq" id="XP_022253937.1">
    <property type="nucleotide sequence ID" value="XM_022398229.1"/>
</dbReference>
<evidence type="ECO:0000256" key="3">
    <source>
        <dbReference type="ARBA" id="ARBA00022553"/>
    </source>
</evidence>
<evidence type="ECO:0000259" key="11">
    <source>
        <dbReference type="PROSITE" id="PS50114"/>
    </source>
</evidence>
<dbReference type="GeneID" id="106469653"/>
<keyword evidence="9" id="KW-0862">Zinc</keyword>
<dbReference type="PANTHER" id="PTHR13859">
    <property type="entry name" value="ATROPHIN-RELATED"/>
    <property type="match status" value="1"/>
</dbReference>
<feature type="compositionally biased region" description="Low complexity" evidence="10">
    <location>
        <begin position="127"/>
        <end position="140"/>
    </location>
</feature>
<dbReference type="InterPro" id="IPR013088">
    <property type="entry name" value="Znf_NHR/GATA"/>
</dbReference>
<evidence type="ECO:0000313" key="12">
    <source>
        <dbReference type="Proteomes" id="UP000694941"/>
    </source>
</evidence>
<keyword evidence="8" id="KW-0539">Nucleus</keyword>
<evidence type="ECO:0000313" key="13">
    <source>
        <dbReference type="RefSeq" id="XP_022253937.1"/>
    </source>
</evidence>
<feature type="compositionally biased region" description="Polar residues" evidence="10">
    <location>
        <begin position="580"/>
        <end position="590"/>
    </location>
</feature>
<dbReference type="Pfam" id="PF00320">
    <property type="entry name" value="GATA"/>
    <property type="match status" value="1"/>
</dbReference>
<keyword evidence="9" id="KW-0479">Metal-binding</keyword>
<feature type="compositionally biased region" description="Basic and acidic residues" evidence="10">
    <location>
        <begin position="241"/>
        <end position="259"/>
    </location>
</feature>
<feature type="compositionally biased region" description="Basic and acidic residues" evidence="10">
    <location>
        <begin position="171"/>
        <end position="185"/>
    </location>
</feature>
<keyword evidence="7" id="KW-0804">Transcription</keyword>
<keyword evidence="4" id="KW-0832">Ubl conjugation</keyword>
<dbReference type="InterPro" id="IPR002951">
    <property type="entry name" value="Atrophin-like"/>
</dbReference>
<keyword evidence="6" id="KW-0805">Transcription regulation</keyword>
<organism evidence="12 13">
    <name type="scientific">Limulus polyphemus</name>
    <name type="common">Atlantic horseshoe crab</name>
    <dbReference type="NCBI Taxonomy" id="6850"/>
    <lineage>
        <taxon>Eukaryota</taxon>
        <taxon>Metazoa</taxon>
        <taxon>Ecdysozoa</taxon>
        <taxon>Arthropoda</taxon>
        <taxon>Chelicerata</taxon>
        <taxon>Merostomata</taxon>
        <taxon>Xiphosura</taxon>
        <taxon>Limulidae</taxon>
        <taxon>Limulus</taxon>
    </lineage>
</organism>
<evidence type="ECO:0000256" key="8">
    <source>
        <dbReference type="ARBA" id="ARBA00023242"/>
    </source>
</evidence>
<feature type="compositionally biased region" description="Polar residues" evidence="10">
    <location>
        <begin position="187"/>
        <end position="204"/>
    </location>
</feature>
<evidence type="ECO:0000256" key="4">
    <source>
        <dbReference type="ARBA" id="ARBA00022843"/>
    </source>
</evidence>
<evidence type="ECO:0000256" key="7">
    <source>
        <dbReference type="ARBA" id="ARBA00023163"/>
    </source>
</evidence>
<dbReference type="PANTHER" id="PTHR13859:SF11">
    <property type="entry name" value="GRUNGE, ISOFORM J"/>
    <property type="match status" value="1"/>
</dbReference>
<proteinExistence type="predicted"/>
<dbReference type="SMART" id="SM00401">
    <property type="entry name" value="ZnF_GATA"/>
    <property type="match status" value="1"/>
</dbReference>
<evidence type="ECO:0000256" key="6">
    <source>
        <dbReference type="ARBA" id="ARBA00023015"/>
    </source>
</evidence>
<dbReference type="PROSITE" id="PS50114">
    <property type="entry name" value="GATA_ZN_FINGER_2"/>
    <property type="match status" value="1"/>
</dbReference>
<keyword evidence="3" id="KW-0597">Phosphoprotein</keyword>
<reference evidence="13" key="1">
    <citation type="submission" date="2025-08" db="UniProtKB">
        <authorList>
            <consortium name="RefSeq"/>
        </authorList>
    </citation>
    <scope>IDENTIFICATION</scope>
    <source>
        <tissue evidence="13">Muscle</tissue>
    </source>
</reference>
<gene>
    <name evidence="13" type="primary">LOC106469653</name>
</gene>
<keyword evidence="9" id="KW-0863">Zinc-finger</keyword>
<feature type="region of interest" description="Disordered" evidence="10">
    <location>
        <begin position="571"/>
        <end position="590"/>
    </location>
</feature>
<evidence type="ECO:0000256" key="10">
    <source>
        <dbReference type="SAM" id="MobiDB-lite"/>
    </source>
</evidence>
<sequence>MLDKFYDLSSASEEEELNDCDSRDLSGYMCFHCCTKTSKDWHHAGRNKALLCTECRLYFKKYGELRPLQIDEESLLVQLRYIEEEEKSSVNGTHMQTRRRKEKCMEKNKQTNEKTVNDCKDREVQNTSTEPEPSEFSSESKNGPDIKESLEENTSKRRKRSQEDSMTLQNKKKEVRASPKRERPSVEMSSGSAGPLNTDNSSVSNEENENEGDNEEYEGEPFSILKSPEISNVPQPSHQSLKTEQEECVKETSAIKDNTEIMPDITESRNQKIPSPNDVSEWVMLSSEIKNEPLSVTSESSSLQQQISNATGTTALPSLSPPVMFPPTSFSPLIKIKEVISDVVFAQDDLKQCLLPEKLPDIASGFSLSSPFPFQSPLSHINEFLDNTKFSVQDSHSQVPPLKLQDIKTEPLDPQELPSHVSSDLLRSVQTSEITSLSDPISRDSLVTDCKAHFLSSSFSSVNMDEPISIPYTLQTPTTMLSAVSTSFETISVAPTTTSTLAPSVKISSSVTKPLSSSTQSQLPSISLSSFSQSCQETCIPQKYPYKPLFAPHFDGPEMFLPNLPYPSLSSSDQHPLPNTLVSPTSSSMSKSLNHQVSERTPKVHTSVSVSSTATVSSSSLITTDLTVSSSTLFPPGTQLLLSTVSPGSIRACNTVSSNTVSAEIPSVKETKTKNTSQEVIHSDSVGCFQMYKSSLENIKLEMESHRSESAMFLRQCTQGSAFSTCARTDLIFKPVPDSTLARKREERAGKASDRVKEEKFKFNKAKFKEKNHSGESKLAKSSHSVNSLQFGYFERTTSRGYSDAPAVYHLSEYAHPNATSSSRYPQTSVSEQLPQISTLSISVGISQPCINPLLQYQISAGMYDATARERLEMKLEREKRDRDFQERLKFEIEMKAKLQPNAFDPQLLEFQHHYGAVASGSGMTRLLPCTSTMGFHRTAFNFYSRPDRERLERIGIPTTLAEIGHPNHDCLTAERLHNEHLALTTDPLVRLQMAGITPDFQSHAHMHAHTHLHLHPQDSISSVAAAAAIGGTNHPDQGHPLYGSHPLFPPSVYPCTRPGIMPPRGEIMHPGTGLLQPSFEDPFAQQFTATQATQEHFQNQIMRERFAHMGGTYPLSF</sequence>
<evidence type="ECO:0000256" key="5">
    <source>
        <dbReference type="ARBA" id="ARBA00022990"/>
    </source>
</evidence>
<evidence type="ECO:0000256" key="1">
    <source>
        <dbReference type="ARBA" id="ARBA00004123"/>
    </source>
</evidence>
<feature type="domain" description="GATA-type" evidence="11">
    <location>
        <begin position="24"/>
        <end position="80"/>
    </location>
</feature>
<evidence type="ECO:0000256" key="9">
    <source>
        <dbReference type="PROSITE-ProRule" id="PRU00094"/>
    </source>
</evidence>
<feature type="compositionally biased region" description="Basic and acidic residues" evidence="10">
    <location>
        <begin position="103"/>
        <end position="124"/>
    </location>
</feature>
<dbReference type="Proteomes" id="UP000694941">
    <property type="component" value="Unplaced"/>
</dbReference>
<accession>A0ABM1TDI1</accession>
<dbReference type="Gene3D" id="3.30.50.10">
    <property type="entry name" value="Erythroid Transcription Factor GATA-1, subunit A"/>
    <property type="match status" value="1"/>
</dbReference>
<dbReference type="Pfam" id="PF03154">
    <property type="entry name" value="Atrophin-1"/>
    <property type="match status" value="1"/>
</dbReference>
<keyword evidence="5" id="KW-0007">Acetylation</keyword>
<keyword evidence="12" id="KW-1185">Reference proteome</keyword>
<dbReference type="CDD" id="cd00202">
    <property type="entry name" value="ZnF_GATA"/>
    <property type="match status" value="1"/>
</dbReference>
<feature type="compositionally biased region" description="Basic and acidic residues" evidence="10">
    <location>
        <begin position="142"/>
        <end position="155"/>
    </location>
</feature>
<feature type="region of interest" description="Disordered" evidence="10">
    <location>
        <begin position="87"/>
        <end position="259"/>
    </location>
</feature>
<keyword evidence="2" id="KW-1017">Isopeptide bond</keyword>